<protein>
    <submittedName>
        <fullName evidence="1">Phosphoadenosine phosphosulfate reductase</fullName>
    </submittedName>
</protein>
<dbReference type="EMBL" id="JARJGR010000379">
    <property type="protein sequence ID" value="MDF3636128.1"/>
    <property type="molecule type" value="Genomic_DNA"/>
</dbReference>
<comment type="caution">
    <text evidence="1">The sequence shown here is derived from an EMBL/GenBank/DDBJ whole genome shotgun (WGS) entry which is preliminary data.</text>
</comment>
<dbReference type="AlphaFoldDB" id="A0AAW6NJJ4"/>
<accession>A0AAW6NJJ4</accession>
<dbReference type="Proteomes" id="UP001215180">
    <property type="component" value="Unassembled WGS sequence"/>
</dbReference>
<feature type="non-terminal residue" evidence="1">
    <location>
        <position position="1"/>
    </location>
</feature>
<reference evidence="1" key="1">
    <citation type="submission" date="2023-03" db="EMBL/GenBank/DDBJ databases">
        <title>A Study on Prevalence and Characterization of Enterobacter cloacae strains in China.</title>
        <authorList>
            <person name="Zheng Z."/>
        </authorList>
    </citation>
    <scope>NUCLEOTIDE SEQUENCE</scope>
    <source>
        <strain evidence="1">EC77</strain>
    </source>
</reference>
<gene>
    <name evidence="1" type="ORF">P3S46_02705</name>
</gene>
<sequence>RGQIKKFRFWACVAACVQLHVHNKTALGERILTLLEGEREQQQGAIQAKLKAGMMDAVLTLCNQRLRVKENTNQPEEFRYYRAVRARFMRHLSECLKPENGGVIRDVIWELRVLSSAHGTTKTGFYYVDSNRPTAKGLLNRLLMRMVKQVV</sequence>
<organism evidence="1 2">
    <name type="scientific">Enterobacter cloacae</name>
    <dbReference type="NCBI Taxonomy" id="550"/>
    <lineage>
        <taxon>Bacteria</taxon>
        <taxon>Pseudomonadati</taxon>
        <taxon>Pseudomonadota</taxon>
        <taxon>Gammaproteobacteria</taxon>
        <taxon>Enterobacterales</taxon>
        <taxon>Enterobacteriaceae</taxon>
        <taxon>Enterobacter</taxon>
        <taxon>Enterobacter cloacae complex</taxon>
    </lineage>
</organism>
<evidence type="ECO:0000313" key="1">
    <source>
        <dbReference type="EMBL" id="MDF3636128.1"/>
    </source>
</evidence>
<evidence type="ECO:0000313" key="2">
    <source>
        <dbReference type="Proteomes" id="UP001215180"/>
    </source>
</evidence>
<proteinExistence type="predicted"/>
<name>A0AAW6NJJ4_ENTCL</name>